<dbReference type="InterPro" id="IPR017441">
    <property type="entry name" value="Protein_kinase_ATP_BS"/>
</dbReference>
<keyword evidence="2 4" id="KW-0547">Nucleotide-binding</keyword>
<dbReference type="InterPro" id="IPR006597">
    <property type="entry name" value="Sel1-like"/>
</dbReference>
<dbReference type="Gene3D" id="1.10.510.10">
    <property type="entry name" value="Transferase(Phosphotransferase) domain 1"/>
    <property type="match status" value="1"/>
</dbReference>
<evidence type="ECO:0000256" key="5">
    <source>
        <dbReference type="SAM" id="MobiDB-lite"/>
    </source>
</evidence>
<evidence type="ECO:0000256" key="3">
    <source>
        <dbReference type="ARBA" id="ARBA00022840"/>
    </source>
</evidence>
<feature type="compositionally biased region" description="Basic and acidic residues" evidence="5">
    <location>
        <begin position="316"/>
        <end position="337"/>
    </location>
</feature>
<feature type="region of interest" description="Disordered" evidence="5">
    <location>
        <begin position="285"/>
        <end position="338"/>
    </location>
</feature>
<evidence type="ECO:0000256" key="2">
    <source>
        <dbReference type="ARBA" id="ARBA00022741"/>
    </source>
</evidence>
<dbReference type="Pfam" id="PF07714">
    <property type="entry name" value="PK_Tyr_Ser-Thr"/>
    <property type="match status" value="1"/>
</dbReference>
<keyword evidence="3 4" id="KW-0067">ATP-binding</keyword>
<dbReference type="CDD" id="cd13999">
    <property type="entry name" value="STKc_MAP3K-like"/>
    <property type="match status" value="1"/>
</dbReference>
<dbReference type="InterPro" id="IPR008271">
    <property type="entry name" value="Ser/Thr_kinase_AS"/>
</dbReference>
<name>A0A7S3GLF8_9EUKA</name>
<accession>A0A7S3GLF8</accession>
<dbReference type="PROSITE" id="PS00108">
    <property type="entry name" value="PROTEIN_KINASE_ST"/>
    <property type="match status" value="1"/>
</dbReference>
<evidence type="ECO:0000313" key="7">
    <source>
        <dbReference type="EMBL" id="CAE0270153.1"/>
    </source>
</evidence>
<evidence type="ECO:0000259" key="6">
    <source>
        <dbReference type="PROSITE" id="PS50011"/>
    </source>
</evidence>
<dbReference type="InterPro" id="IPR000719">
    <property type="entry name" value="Prot_kinase_dom"/>
</dbReference>
<reference evidence="8" key="1">
    <citation type="submission" date="2021-01" db="EMBL/GenBank/DDBJ databases">
        <authorList>
            <person name="Corre E."/>
            <person name="Pelletier E."/>
            <person name="Niang G."/>
            <person name="Scheremetjew M."/>
            <person name="Finn R."/>
            <person name="Kale V."/>
            <person name="Holt S."/>
            <person name="Cochrane G."/>
            <person name="Meng A."/>
            <person name="Brown T."/>
            <person name="Cohen L."/>
        </authorList>
    </citation>
    <scope>NUCLEOTIDE SEQUENCE</scope>
    <source>
        <strain evidence="8">NIES-2562</strain>
    </source>
</reference>
<evidence type="ECO:0000256" key="1">
    <source>
        <dbReference type="ARBA" id="ARBA00022527"/>
    </source>
</evidence>
<dbReference type="SMART" id="SM00220">
    <property type="entry name" value="S_TKc"/>
    <property type="match status" value="1"/>
</dbReference>
<proteinExistence type="predicted"/>
<protein>
    <recommendedName>
        <fullName evidence="6">Protein kinase domain-containing protein</fullName>
    </recommendedName>
</protein>
<dbReference type="GO" id="GO:0004674">
    <property type="term" value="F:protein serine/threonine kinase activity"/>
    <property type="evidence" value="ECO:0007669"/>
    <property type="project" value="UniProtKB-KW"/>
</dbReference>
<dbReference type="SUPFAM" id="SSF56112">
    <property type="entry name" value="Protein kinase-like (PK-like)"/>
    <property type="match status" value="1"/>
</dbReference>
<dbReference type="Gene3D" id="1.25.40.10">
    <property type="entry name" value="Tetratricopeptide repeat domain"/>
    <property type="match status" value="2"/>
</dbReference>
<gene>
    <name evidence="7" type="ORF">PBIL07802_LOCUS32508</name>
    <name evidence="8" type="ORF">PBIL07802_LOCUS32509</name>
</gene>
<dbReference type="InterPro" id="IPR011009">
    <property type="entry name" value="Kinase-like_dom_sf"/>
</dbReference>
<dbReference type="SMART" id="SM00671">
    <property type="entry name" value="SEL1"/>
    <property type="match status" value="7"/>
</dbReference>
<organism evidence="8">
    <name type="scientific">Palpitomonas bilix</name>
    <dbReference type="NCBI Taxonomy" id="652834"/>
    <lineage>
        <taxon>Eukaryota</taxon>
        <taxon>Eukaryota incertae sedis</taxon>
    </lineage>
</organism>
<dbReference type="SUPFAM" id="SSF81901">
    <property type="entry name" value="HCP-like"/>
    <property type="match status" value="2"/>
</dbReference>
<keyword evidence="1" id="KW-0808">Transferase</keyword>
<dbReference type="EMBL" id="HBIB01049296">
    <property type="protein sequence ID" value="CAE0270154.1"/>
    <property type="molecule type" value="Transcribed_RNA"/>
</dbReference>
<dbReference type="InterPro" id="IPR011990">
    <property type="entry name" value="TPR-like_helical_dom_sf"/>
</dbReference>
<dbReference type="PANTHER" id="PTHR43628:SF1">
    <property type="entry name" value="CHITIN SYNTHASE REGULATORY FACTOR 2-RELATED"/>
    <property type="match status" value="1"/>
</dbReference>
<dbReference type="PROSITE" id="PS50011">
    <property type="entry name" value="PROTEIN_KINASE_DOM"/>
    <property type="match status" value="1"/>
</dbReference>
<dbReference type="AlphaFoldDB" id="A0A7S3GLF8"/>
<dbReference type="EMBL" id="HBIB01049295">
    <property type="protein sequence ID" value="CAE0270153.1"/>
    <property type="molecule type" value="Transcribed_RNA"/>
</dbReference>
<sequence>MASRGGGEYSIDPSKVKVSAKCLGRGGFGEVFVGSYGGEDVAVKVLHSEMAGVEEEWSKEVEVMAALRHPRILRMFGACFVPKQRMIISELMPKGDLSSLLRSSSARDLPWSIKLQIAFDIAAGLSYLHGKHILHRDLKSLNILLDDRLRAKVSDFGLTKIKTCSMASTTIHKGGAVGTVLWMAPELFGRKVKYSEASDVYAFGMICLELMTHKYPFEDDLEGRDVNAVVPQWVTQGERPDVPDGADIPSFFKKIMQDCWSANVGDRPTMSAIEKELEGNHHSEVVEGGDDEQRHESAQQAGASEALSAIPLQRSVGEEVDQRAGSRNDGSKSRGDAGVETQFMQSLQVSEKVGDKKEGQFRLVTDSRRQALQMCWDKAHKGDADAQVELAGYYEQGQGVEQSYEIAMEWYRKAGEQGHANALFSIGNFYSCGHGVAKSSDEARRWYTLSAKQGHYVAQNNLGVIYYDGNGVPQSYKEAAKWFRLAADQNLAAAQANLGDCYLAGNGVRKSVKEAIKLFTKAAEQGYAGAQQRIGDRYMYGEGVKKSGSAAVEWYKKAADQGHLQGLVNLGKSYIHEMGGDDKSVPLSYEEAAAWFLVAAAKGNTEAQMYLHSFYLEGTGVKKSLEDAVRWCREAADQGSREGKQGLV</sequence>
<dbReference type="GO" id="GO:0005524">
    <property type="term" value="F:ATP binding"/>
    <property type="evidence" value="ECO:0007669"/>
    <property type="project" value="UniProtKB-UniRule"/>
</dbReference>
<dbReference type="PANTHER" id="PTHR43628">
    <property type="entry name" value="ACTIVATOR OF C KINASE PROTEIN 1-RELATED"/>
    <property type="match status" value="1"/>
</dbReference>
<evidence type="ECO:0000313" key="8">
    <source>
        <dbReference type="EMBL" id="CAE0270154.1"/>
    </source>
</evidence>
<keyword evidence="1" id="KW-0723">Serine/threonine-protein kinase</keyword>
<feature type="domain" description="Protein kinase" evidence="6">
    <location>
        <begin position="17"/>
        <end position="285"/>
    </location>
</feature>
<evidence type="ECO:0000256" key="4">
    <source>
        <dbReference type="PROSITE-ProRule" id="PRU10141"/>
    </source>
</evidence>
<feature type="binding site" evidence="4">
    <location>
        <position position="44"/>
    </location>
    <ligand>
        <name>ATP</name>
        <dbReference type="ChEBI" id="CHEBI:30616"/>
    </ligand>
</feature>
<dbReference type="InterPro" id="IPR052945">
    <property type="entry name" value="Mitotic_Regulator"/>
</dbReference>
<keyword evidence="1" id="KW-0418">Kinase</keyword>
<dbReference type="InterPro" id="IPR001245">
    <property type="entry name" value="Ser-Thr/Tyr_kinase_cat_dom"/>
</dbReference>
<dbReference type="Pfam" id="PF08238">
    <property type="entry name" value="Sel1"/>
    <property type="match status" value="7"/>
</dbReference>
<dbReference type="PROSITE" id="PS00107">
    <property type="entry name" value="PROTEIN_KINASE_ATP"/>
    <property type="match status" value="1"/>
</dbReference>
<dbReference type="PRINTS" id="PR00109">
    <property type="entry name" value="TYRKINASE"/>
</dbReference>
<feature type="compositionally biased region" description="Basic and acidic residues" evidence="5">
    <location>
        <begin position="285"/>
        <end position="297"/>
    </location>
</feature>